<keyword evidence="2" id="KW-0812">Transmembrane</keyword>
<dbReference type="InterPro" id="IPR058257">
    <property type="entry name" value="CorA-like_dom"/>
</dbReference>
<feature type="compositionally biased region" description="Basic and acidic residues" evidence="1">
    <location>
        <begin position="67"/>
        <end position="78"/>
    </location>
</feature>
<dbReference type="Pfam" id="PF26616">
    <property type="entry name" value="CorA-like"/>
    <property type="match status" value="1"/>
</dbReference>
<organism evidence="4 5">
    <name type="scientific">Nothophoma quercina</name>
    <dbReference type="NCBI Taxonomy" id="749835"/>
    <lineage>
        <taxon>Eukaryota</taxon>
        <taxon>Fungi</taxon>
        <taxon>Dikarya</taxon>
        <taxon>Ascomycota</taxon>
        <taxon>Pezizomycotina</taxon>
        <taxon>Dothideomycetes</taxon>
        <taxon>Pleosporomycetidae</taxon>
        <taxon>Pleosporales</taxon>
        <taxon>Pleosporineae</taxon>
        <taxon>Didymellaceae</taxon>
        <taxon>Nothophoma</taxon>
    </lineage>
</organism>
<gene>
    <name evidence="4" type="ORF">SLS59_007396</name>
</gene>
<proteinExistence type="predicted"/>
<feature type="transmembrane region" description="Helical" evidence="2">
    <location>
        <begin position="404"/>
        <end position="423"/>
    </location>
</feature>
<feature type="transmembrane region" description="Helical" evidence="2">
    <location>
        <begin position="443"/>
        <end position="467"/>
    </location>
</feature>
<evidence type="ECO:0000259" key="3">
    <source>
        <dbReference type="Pfam" id="PF26616"/>
    </source>
</evidence>
<dbReference type="Proteomes" id="UP001521222">
    <property type="component" value="Unassembled WGS sequence"/>
</dbReference>
<sequence length="502" mass="58173">MEASRYFERTLFYDRSPDVDEYYENSADRIFEKDVSKVQIEVRLQPCSDGAQGQLEVEDNHYGKQRYDSDFEERKVPSVRESSSGPIKQAGSISIMKNQRSTTSNIRVDTDDNVDTDDDGSSMISLASSTALPSAMDQRQGECDPPLYPGLPKLAKHYLAPGDIETFVKATKSDFRVFYLRQRHSFSQLQITKEAFERLLIACRVFPRFNEYVIEFGRKKNETELHVIFLDTVIANWRPYLAYLGRLVQEQSGRSSGYSEEDDFVTIEVEDHQQLKQIEDWMADLLLCLDSTMDTLTTFMDMYEDFRQRQSSHRHSSASSDIIAVAFQTKAKEIAYTRKKAESLLSRIQNTRTLVSSLLERQSGRNINQQIQALQKLEQQGQNENAIMRDLAEKNAQDSSSMRILTIITMVYLPCTIVSNFYSTQFVNQVETRAGHMTLEYTSNAWIFFAISIPLTFFTIFVWFLWVNSDSMVRLLRDKHSRKMFQSTHFFKVRRSLDKLPQ</sequence>
<dbReference type="Gene3D" id="1.20.58.340">
    <property type="entry name" value="Magnesium transport protein CorA, transmembrane region"/>
    <property type="match status" value="1"/>
</dbReference>
<keyword evidence="5" id="KW-1185">Reference proteome</keyword>
<keyword evidence="2" id="KW-0472">Membrane</keyword>
<protein>
    <recommendedName>
        <fullName evidence="3">CorA-like transporter domain-containing protein</fullName>
    </recommendedName>
</protein>
<feature type="domain" description="CorA-like transporter" evidence="3">
    <location>
        <begin position="171"/>
        <end position="227"/>
    </location>
</feature>
<evidence type="ECO:0000313" key="5">
    <source>
        <dbReference type="Proteomes" id="UP001521222"/>
    </source>
</evidence>
<name>A0ABR3QYZ6_9PLEO</name>
<evidence type="ECO:0000256" key="1">
    <source>
        <dbReference type="SAM" id="MobiDB-lite"/>
    </source>
</evidence>
<feature type="region of interest" description="Disordered" evidence="1">
    <location>
        <begin position="67"/>
        <end position="88"/>
    </location>
</feature>
<comment type="caution">
    <text evidence="4">The sequence shown here is derived from an EMBL/GenBank/DDBJ whole genome shotgun (WGS) entry which is preliminary data.</text>
</comment>
<dbReference type="EMBL" id="JAKIXB020000026">
    <property type="protein sequence ID" value="KAL1597367.1"/>
    <property type="molecule type" value="Genomic_DNA"/>
</dbReference>
<keyword evidence="2" id="KW-1133">Transmembrane helix</keyword>
<accession>A0ABR3QYZ6</accession>
<reference evidence="4 5" key="1">
    <citation type="submission" date="2024-02" db="EMBL/GenBank/DDBJ databases">
        <title>De novo assembly and annotation of 12 fungi associated with fruit tree decline syndrome in Ontario, Canada.</title>
        <authorList>
            <person name="Sulman M."/>
            <person name="Ellouze W."/>
            <person name="Ilyukhin E."/>
        </authorList>
    </citation>
    <scope>NUCLEOTIDE SEQUENCE [LARGE SCALE GENOMIC DNA]</scope>
    <source>
        <strain evidence="4 5">M97-236</strain>
    </source>
</reference>
<evidence type="ECO:0000313" key="4">
    <source>
        <dbReference type="EMBL" id="KAL1597367.1"/>
    </source>
</evidence>
<evidence type="ECO:0000256" key="2">
    <source>
        <dbReference type="SAM" id="Phobius"/>
    </source>
</evidence>